<evidence type="ECO:0000256" key="1">
    <source>
        <dbReference type="SAM" id="MobiDB-lite"/>
    </source>
</evidence>
<evidence type="ECO:0000259" key="2">
    <source>
        <dbReference type="Pfam" id="PF12770"/>
    </source>
</evidence>
<dbReference type="Proteomes" id="UP000198680">
    <property type="component" value="Unassembled WGS sequence"/>
</dbReference>
<dbReference type="InterPro" id="IPR024983">
    <property type="entry name" value="CHAT_dom"/>
</dbReference>
<proteinExistence type="predicted"/>
<organism evidence="4 5">
    <name type="scientific">Geodermatophilus siccatus</name>
    <dbReference type="NCBI Taxonomy" id="1137991"/>
    <lineage>
        <taxon>Bacteria</taxon>
        <taxon>Bacillati</taxon>
        <taxon>Actinomycetota</taxon>
        <taxon>Actinomycetes</taxon>
        <taxon>Geodermatophilales</taxon>
        <taxon>Geodermatophilaceae</taxon>
        <taxon>Geodermatophilus</taxon>
    </lineage>
</organism>
<name>A0A1G9KJE8_9ACTN</name>
<dbReference type="EMBL" id="FNHE01000001">
    <property type="protein sequence ID" value="SDL49970.1"/>
    <property type="molecule type" value="Genomic_DNA"/>
</dbReference>
<feature type="domain" description="Orc1-like AAA ATPase" evidence="3">
    <location>
        <begin position="428"/>
        <end position="587"/>
    </location>
</feature>
<protein>
    <submittedName>
        <fullName evidence="4">AAA ATPase domain-containing protein</fullName>
    </submittedName>
</protein>
<dbReference type="Gene3D" id="3.40.50.300">
    <property type="entry name" value="P-loop containing nucleotide triphosphate hydrolases"/>
    <property type="match status" value="1"/>
</dbReference>
<dbReference type="AlphaFoldDB" id="A0A1G9KJE8"/>
<evidence type="ECO:0000313" key="5">
    <source>
        <dbReference type="Proteomes" id="UP000198680"/>
    </source>
</evidence>
<accession>A0A1G9KJE8</accession>
<feature type="region of interest" description="Disordered" evidence="1">
    <location>
        <begin position="687"/>
        <end position="721"/>
    </location>
</feature>
<evidence type="ECO:0000313" key="4">
    <source>
        <dbReference type="EMBL" id="SDL49970.1"/>
    </source>
</evidence>
<sequence>MWQRAVLSRGVVGVAGLVLEPLEVAGPTRWRWLLRTEDGEALASHEVAVPEADYEHRGFVDLYQFLRWESDLDRRLASEAELTARIGAWIGEHLLGPEVMEALFREAPVTVRVPVPPPLGFLPYRPWTIAARQGRVLAREQVGFVFDLPARARSSLAQQPAKTLRMLALFSLPTGGTVLGLRRERRALQQLISELGQGQQPRAVQLRVLQYGVTRQALEAAVDDADGWDVLHVSGHGRTGQLVLETPDGAPDPLGPAELVELLVPMWRRLRLAVLAACESGAATAAELRRMLDLSTQVHQPSTEDSGVGPDRGGAAEPVGWPGLGRALLEKLGCAVLAMRYPVIDDFAIALTGHLYRGLLEHGQTLDVAAARALSRAAPDRPSLSAPAVSLATPALLGPATGLTLQPPSGRAAPISVALAGFPDEPARFVGRTATLTRARRALRYGSGRAGVLLHGPAGVGTTTAAVELAYQAAGTFTAAAWWTAPPAGQWATALASLATALETQLNPALNPDQDPTAAVLQLAGNTSTDTRLTGYLPVLTQLLEQARLLIVLDGLDSVLTSSGGWLDPRFGRVIAALTGHTGASRVVLTSRTVPTGLDTDRVVALPVEALTSDEAVLLARELPHLHALQHDTEPATGTPAPQVAADRALLARTLTVAQGHPKLLEVADTLAADPTVLQQRVTAAEIAATQPGPSGASVPATGDEKADPGQVLAALTGGTT</sequence>
<dbReference type="InterPro" id="IPR027417">
    <property type="entry name" value="P-loop_NTPase"/>
</dbReference>
<dbReference type="STRING" id="1137991.SAMN05660642_00053"/>
<dbReference type="PANTHER" id="PTHR47691:SF3">
    <property type="entry name" value="HTH-TYPE TRANSCRIPTIONAL REGULATOR RV0890C-RELATED"/>
    <property type="match status" value="1"/>
</dbReference>
<dbReference type="Pfam" id="PF12770">
    <property type="entry name" value="CHAT"/>
    <property type="match status" value="1"/>
</dbReference>
<keyword evidence="5" id="KW-1185">Reference proteome</keyword>
<feature type="domain" description="CHAT" evidence="2">
    <location>
        <begin position="87"/>
        <end position="380"/>
    </location>
</feature>
<dbReference type="Pfam" id="PF13191">
    <property type="entry name" value="AAA_16"/>
    <property type="match status" value="1"/>
</dbReference>
<reference evidence="5" key="1">
    <citation type="submission" date="2016-10" db="EMBL/GenBank/DDBJ databases">
        <authorList>
            <person name="Varghese N."/>
            <person name="Submissions S."/>
        </authorList>
    </citation>
    <scope>NUCLEOTIDE SEQUENCE [LARGE SCALE GENOMIC DNA]</scope>
    <source>
        <strain evidence="5">DSM 45419</strain>
    </source>
</reference>
<evidence type="ECO:0000259" key="3">
    <source>
        <dbReference type="Pfam" id="PF13191"/>
    </source>
</evidence>
<dbReference type="SUPFAM" id="SSF52540">
    <property type="entry name" value="P-loop containing nucleoside triphosphate hydrolases"/>
    <property type="match status" value="1"/>
</dbReference>
<dbReference type="InterPro" id="IPR041664">
    <property type="entry name" value="AAA_16"/>
</dbReference>
<gene>
    <name evidence="4" type="ORF">SAMN05660642_00053</name>
</gene>
<dbReference type="PANTHER" id="PTHR47691">
    <property type="entry name" value="REGULATOR-RELATED"/>
    <property type="match status" value="1"/>
</dbReference>